<reference evidence="2" key="1">
    <citation type="submission" date="2017-01" db="EMBL/GenBank/DDBJ databases">
        <title>Comparative genomics of anhydrobiosis in the tardigrade Hypsibius dujardini.</title>
        <authorList>
            <person name="Yoshida Y."/>
            <person name="Koutsovoulos G."/>
            <person name="Laetsch D."/>
            <person name="Stevens L."/>
            <person name="Kumar S."/>
            <person name="Horikawa D."/>
            <person name="Ishino K."/>
            <person name="Komine S."/>
            <person name="Tomita M."/>
            <person name="Blaxter M."/>
            <person name="Arakawa K."/>
        </authorList>
    </citation>
    <scope>NUCLEOTIDE SEQUENCE [LARGE SCALE GENOMIC DNA]</scope>
    <source>
        <strain evidence="2">Z151</strain>
    </source>
</reference>
<dbReference type="Gene3D" id="3.40.33.10">
    <property type="entry name" value="CAP"/>
    <property type="match status" value="1"/>
</dbReference>
<sequence length="175" mass="18671">MPLNSRGAGPEITCFGQNIARGNQGFKGALLSWASEKKAFVYGQKPQCPLQETGHYAVQVYAEVAIMGCGFTDKCSGVRTFICHHCLYSTDYIPGTCSPYLEGTPANGGVCGQCGGLGSNRCPNGLCKVECPLPGADPAQRQACNKFFWENPGVCENGIAKSKKPECKESCDCLQ</sequence>
<dbReference type="EMBL" id="MTYJ01000057">
    <property type="protein sequence ID" value="OQV17739.1"/>
    <property type="molecule type" value="Genomic_DNA"/>
</dbReference>
<dbReference type="Proteomes" id="UP000192578">
    <property type="component" value="Unassembled WGS sequence"/>
</dbReference>
<name>A0A1W0WRC5_HYPEX</name>
<dbReference type="AlphaFoldDB" id="A0A1W0WRC5"/>
<organism evidence="1 2">
    <name type="scientific">Hypsibius exemplaris</name>
    <name type="common">Freshwater tardigrade</name>
    <dbReference type="NCBI Taxonomy" id="2072580"/>
    <lineage>
        <taxon>Eukaryota</taxon>
        <taxon>Metazoa</taxon>
        <taxon>Ecdysozoa</taxon>
        <taxon>Tardigrada</taxon>
        <taxon>Eutardigrada</taxon>
        <taxon>Parachela</taxon>
        <taxon>Hypsibioidea</taxon>
        <taxon>Hypsibiidae</taxon>
        <taxon>Hypsibius</taxon>
    </lineage>
</organism>
<accession>A0A1W0WRC5</accession>
<dbReference type="SUPFAM" id="SSF55797">
    <property type="entry name" value="PR-1-like"/>
    <property type="match status" value="1"/>
</dbReference>
<dbReference type="InterPro" id="IPR035940">
    <property type="entry name" value="CAP_sf"/>
</dbReference>
<proteinExistence type="predicted"/>
<gene>
    <name evidence="1" type="ORF">BV898_08196</name>
</gene>
<evidence type="ECO:0000313" key="1">
    <source>
        <dbReference type="EMBL" id="OQV17739.1"/>
    </source>
</evidence>
<evidence type="ECO:0000313" key="2">
    <source>
        <dbReference type="Proteomes" id="UP000192578"/>
    </source>
</evidence>
<keyword evidence="2" id="KW-1185">Reference proteome</keyword>
<protein>
    <submittedName>
        <fullName evidence="1">Uncharacterized protein</fullName>
    </submittedName>
</protein>
<comment type="caution">
    <text evidence="1">The sequence shown here is derived from an EMBL/GenBank/DDBJ whole genome shotgun (WGS) entry which is preliminary data.</text>
</comment>